<reference evidence="1 2" key="1">
    <citation type="journal article" date="2013" name="Genome Announc.">
        <title>Genome Sequence of Mycoplasma parvum (Formerly Eperythrozoon parvum), a Diminutive Hemoplasma of the Pig.</title>
        <authorList>
            <person name="do Nascimento N.C."/>
            <person name="Dos Santos A.P."/>
            <person name="Chu Y."/>
            <person name="Guimaraes A.M."/>
            <person name="Pagliaro A."/>
            <person name="Messick J.B."/>
        </authorList>
    </citation>
    <scope>NUCLEOTIDE SEQUENCE [LARGE SCALE GENOMIC DNA]</scope>
    <source>
        <strain evidence="1 2">Indiana</strain>
    </source>
</reference>
<sequence>MAARIPLWVITTTVFSSISVPIIKNVTFNTNTSNQIHNYFFRLPLFSKDNKDNKALINEDKKRIEGYYKKYYPHTAFVNEVTNFSSKQIEGENNPNFYIQVQKGEYDKNRELEWLKAVRLNQITIDKYYEKKALDSSLKDDDTFKELIKVENLFPERSKSAQNALNQEAIDLFLKNVKIPIEDIKRLVYYPSERTGAKRWFVWLDKDLLKLKLNLGFHIWFFNQPFLKGNVSVKNFFNLSKEESEKIKEKIESLYKLLTEEEKNFFSLYYSHFWIMKKKDNKELKAQEITSEEINKMYHLLSEKEEKIDIFRDHLLQVIEGGDKLAFESFFPNYITYASGPDALHTLEVANEFNSNVKVTITPDRRINKAWKVNEILDLFKNYSIKNFTLRTTDNQKDQWPISIFSKIGGNNFPIIREEYFTQKKVI</sequence>
<gene>
    <name evidence="1" type="ORF">PRV_00560</name>
</gene>
<dbReference type="EMBL" id="CP006771">
    <property type="protein sequence ID" value="AGX88881.1"/>
    <property type="molecule type" value="Genomic_DNA"/>
</dbReference>
<keyword evidence="2" id="KW-1185">Reference proteome</keyword>
<evidence type="ECO:0000313" key="2">
    <source>
        <dbReference type="Proteomes" id="UP000017119"/>
    </source>
</evidence>
<dbReference type="PATRIC" id="fig|1403316.3.peg.90"/>
<dbReference type="AlphaFoldDB" id="U5NBG2"/>
<evidence type="ECO:0000313" key="1">
    <source>
        <dbReference type="EMBL" id="AGX88881.1"/>
    </source>
</evidence>
<dbReference type="OrthoDB" id="395927at2"/>
<dbReference type="STRING" id="1403316.PRV_00560"/>
<organism evidence="1 2">
    <name type="scientific">Mycoplasma parvum str. Indiana</name>
    <dbReference type="NCBI Taxonomy" id="1403316"/>
    <lineage>
        <taxon>Bacteria</taxon>
        <taxon>Bacillati</taxon>
        <taxon>Mycoplasmatota</taxon>
        <taxon>Mollicutes</taxon>
        <taxon>Mycoplasmataceae</taxon>
        <taxon>Mycoplasma</taxon>
    </lineage>
</organism>
<dbReference type="KEGG" id="mpv:PRV_00560"/>
<accession>U5NBG2</accession>
<protein>
    <submittedName>
        <fullName evidence="1">Uncharacterized protein</fullName>
    </submittedName>
</protein>
<name>U5NBG2_9MOLU</name>
<dbReference type="RefSeq" id="WP_022768962.1">
    <property type="nucleotide sequence ID" value="NC_022575.1"/>
</dbReference>
<proteinExistence type="predicted"/>
<dbReference type="Proteomes" id="UP000017119">
    <property type="component" value="Chromosome"/>
</dbReference>
<dbReference type="HOGENOM" id="CLU_635882_0_0_14"/>